<dbReference type="AlphaFoldDB" id="A0AAW1ZMT9"/>
<gene>
    <name evidence="1" type="ORF">ABG768_007166</name>
</gene>
<dbReference type="PANTHER" id="PTHR45749:SF37">
    <property type="entry name" value="OS05G0311600 PROTEIN"/>
    <property type="match status" value="1"/>
</dbReference>
<evidence type="ECO:0008006" key="3">
    <source>
        <dbReference type="Google" id="ProtNLM"/>
    </source>
</evidence>
<accession>A0AAW1ZMT9</accession>
<name>A0AAW1ZMT9_CULAL</name>
<dbReference type="PANTHER" id="PTHR45749">
    <property type="match status" value="1"/>
</dbReference>
<organism evidence="1 2">
    <name type="scientific">Culter alburnus</name>
    <name type="common">Topmouth culter</name>
    <dbReference type="NCBI Taxonomy" id="194366"/>
    <lineage>
        <taxon>Eukaryota</taxon>
        <taxon>Metazoa</taxon>
        <taxon>Chordata</taxon>
        <taxon>Craniata</taxon>
        <taxon>Vertebrata</taxon>
        <taxon>Euteleostomi</taxon>
        <taxon>Actinopterygii</taxon>
        <taxon>Neopterygii</taxon>
        <taxon>Teleostei</taxon>
        <taxon>Ostariophysi</taxon>
        <taxon>Cypriniformes</taxon>
        <taxon>Xenocyprididae</taxon>
        <taxon>Xenocypridinae</taxon>
        <taxon>Culter</taxon>
    </lineage>
</organism>
<dbReference type="Proteomes" id="UP001479290">
    <property type="component" value="Unassembled WGS sequence"/>
</dbReference>
<evidence type="ECO:0000313" key="2">
    <source>
        <dbReference type="Proteomes" id="UP001479290"/>
    </source>
</evidence>
<comment type="caution">
    <text evidence="1">The sequence shown here is derived from an EMBL/GenBank/DDBJ whole genome shotgun (WGS) entry which is preliminary data.</text>
</comment>
<feature type="non-terminal residue" evidence="1">
    <location>
        <position position="134"/>
    </location>
</feature>
<proteinExistence type="predicted"/>
<reference evidence="1 2" key="1">
    <citation type="submission" date="2024-05" db="EMBL/GenBank/DDBJ databases">
        <title>A high-quality chromosomal-level genome assembly of Topmouth culter (Culter alburnus).</title>
        <authorList>
            <person name="Zhao H."/>
        </authorList>
    </citation>
    <scope>NUCLEOTIDE SEQUENCE [LARGE SCALE GENOMIC DNA]</scope>
    <source>
        <strain evidence="1">CATC2023</strain>
        <tissue evidence="1">Muscle</tissue>
    </source>
</reference>
<evidence type="ECO:0000313" key="1">
    <source>
        <dbReference type="EMBL" id="KAK9961766.1"/>
    </source>
</evidence>
<keyword evidence="2" id="KW-1185">Reference proteome</keyword>
<dbReference type="EMBL" id="JAWDJR010000015">
    <property type="protein sequence ID" value="KAK9961766.1"/>
    <property type="molecule type" value="Genomic_DNA"/>
</dbReference>
<protein>
    <recommendedName>
        <fullName evidence="3">DUF4371 domain-containing protein</fullName>
    </recommendedName>
</protein>
<sequence>MPKNTTLMSSDMQNELLEAAASFLLQKIKAELNETPYTYFALIADKYKDKSKQELIAVCIRYVHRGMLKERAVGFVATVDMTAAGISKKILEVIEPLQLDPSLCVGFSFDGVSVMSGNKGGVHVLLKRTFPHAV</sequence>